<accession>A0A0H4PWQ7</accession>
<dbReference type="GO" id="GO:0046872">
    <property type="term" value="F:metal ion binding"/>
    <property type="evidence" value="ECO:0007669"/>
    <property type="project" value="UniProtKB-KW"/>
</dbReference>
<evidence type="ECO:0000256" key="2">
    <source>
        <dbReference type="ARBA" id="ARBA00022723"/>
    </source>
</evidence>
<dbReference type="InterPro" id="IPR016024">
    <property type="entry name" value="ARM-type_fold"/>
</dbReference>
<dbReference type="PATRIC" id="fig|320787.5.peg.3740"/>
<feature type="domain" description="Cytochrome c" evidence="6">
    <location>
        <begin position="870"/>
        <end position="1002"/>
    </location>
</feature>
<dbReference type="InterPro" id="IPR013428">
    <property type="entry name" value="Membrane-bound_put_N"/>
</dbReference>
<dbReference type="Proteomes" id="UP000036520">
    <property type="component" value="Chromosome"/>
</dbReference>
<keyword evidence="5" id="KW-0175">Coiled coil</keyword>
<dbReference type="PROSITE" id="PS51007">
    <property type="entry name" value="CYTC"/>
    <property type="match status" value="1"/>
</dbReference>
<dbReference type="PANTHER" id="PTHR33546:SF1">
    <property type="entry name" value="LARGE, MULTIFUNCTIONAL SECRETED PROTEIN"/>
    <property type="match status" value="1"/>
</dbReference>
<dbReference type="InterPro" id="IPR036909">
    <property type="entry name" value="Cyt_c-like_dom_sf"/>
</dbReference>
<keyword evidence="2 4" id="KW-0479">Metal-binding</keyword>
<evidence type="ECO:0000256" key="5">
    <source>
        <dbReference type="SAM" id="Coils"/>
    </source>
</evidence>
<dbReference type="RefSeq" id="WP_169786495.1">
    <property type="nucleotide sequence ID" value="NZ_CP012040.1"/>
</dbReference>
<dbReference type="PANTHER" id="PTHR33546">
    <property type="entry name" value="LARGE, MULTIFUNCTIONAL SECRETED PROTEIN-RELATED"/>
    <property type="match status" value="1"/>
</dbReference>
<keyword evidence="1 4" id="KW-0349">Heme</keyword>
<evidence type="ECO:0000313" key="7">
    <source>
        <dbReference type="EMBL" id="AKP52807.1"/>
    </source>
</evidence>
<dbReference type="SUPFAM" id="SSF46626">
    <property type="entry name" value="Cytochrome c"/>
    <property type="match status" value="1"/>
</dbReference>
<dbReference type="GO" id="GO:0009055">
    <property type="term" value="F:electron transfer activity"/>
    <property type="evidence" value="ECO:0007669"/>
    <property type="project" value="InterPro"/>
</dbReference>
<evidence type="ECO:0000256" key="3">
    <source>
        <dbReference type="ARBA" id="ARBA00023004"/>
    </source>
</evidence>
<dbReference type="AlphaFoldDB" id="A0A0H4PWQ7"/>
<keyword evidence="8" id="KW-1185">Reference proteome</keyword>
<dbReference type="InterPro" id="IPR009056">
    <property type="entry name" value="Cyt_c-like_dom"/>
</dbReference>
<dbReference type="Gene3D" id="1.10.760.10">
    <property type="entry name" value="Cytochrome c-like domain"/>
    <property type="match status" value="1"/>
</dbReference>
<dbReference type="InterPro" id="IPR055557">
    <property type="entry name" value="DUF7133"/>
</dbReference>
<reference evidence="7 8" key="1">
    <citation type="submission" date="2015-07" db="EMBL/GenBank/DDBJ databases">
        <authorList>
            <person name="Kim K.M."/>
        </authorList>
    </citation>
    <scope>NUCLEOTIDE SEQUENCE [LARGE SCALE GENOMIC DNA]</scope>
    <source>
        <strain evidence="7 8">KCTC 12363</strain>
    </source>
</reference>
<name>A0A0H4PWQ7_9BACT</name>
<evidence type="ECO:0000256" key="4">
    <source>
        <dbReference type="PROSITE-ProRule" id="PRU00433"/>
    </source>
</evidence>
<feature type="coiled-coil region" evidence="5">
    <location>
        <begin position="696"/>
        <end position="723"/>
    </location>
</feature>
<evidence type="ECO:0000313" key="8">
    <source>
        <dbReference type="Proteomes" id="UP000036520"/>
    </source>
</evidence>
<proteinExistence type="predicted"/>
<dbReference type="EMBL" id="CP012040">
    <property type="protein sequence ID" value="AKP52807.1"/>
    <property type="molecule type" value="Genomic_DNA"/>
</dbReference>
<dbReference type="KEGG" id="camu:CA2015_3418"/>
<dbReference type="InterPro" id="IPR013427">
    <property type="entry name" value="Haem-bd_dom_put"/>
</dbReference>
<dbReference type="STRING" id="320787.CA2015_3418"/>
<dbReference type="NCBIfam" id="TIGR02603">
    <property type="entry name" value="CxxCH_TIGR02603"/>
    <property type="match status" value="1"/>
</dbReference>
<evidence type="ECO:0000256" key="1">
    <source>
        <dbReference type="ARBA" id="ARBA00022617"/>
    </source>
</evidence>
<sequence>MLNILLPSRNWPLIISLTLLVSCQQEKKMEDSSPVFEVQNNPVNSPLYTYEDSSALKSSMAAFQLEPGLQIDLIAADPLVADPSAFAFDEKGVLYVAENTGYPDPMDGKNPDTLGKISRLVDSDGDGKYDQRSVFVEGLTYPNGIMAWKGGVFVTCAPHIYYFKDTTGDGKADIQEIVLTGFNANRTAQIRTSHPTLALDGWIYVTSGLNGGEVYSPAHPERKPISFNGADGRFHPETLEFHTRGGKSQFGLAFDAFGRRFGSSNRHPLQHIVMEPDQLSNNPNLLFNKTIENVSPAEAEGFVYPISQSITTAEYIPKLMGLSHQGTFTSACGTLIFESEGLTTSHKGDAFICEPAQNLVQRQSVKDNGATFISERVHKDWEFLASSDSWFNPVFLAHGPKGAMYLADMYRKVIDHPSYVPEETRGALDFESGKGKGKIYRISNDKFEYIKEKTIFPTTSDSNNEMLIAALSSNDEWERSTAFRLILEKMPTGIIANLKEMVLSKTLNEGKVKAIWLLNHFDALDEQMLATIYNDNEPVIKEQIISIIGLRPNISDQMAASLIKGATDSNSRVRFLTAITFGTDNKEKWLPYLAKIAQKDASDPWTRAAVMTALNGQEIEFLKILEAEKEQVTFNQLPMWSELGELIGSSVSTNELKGLIDSSINSEWNNPTFSLLLGLLKGSERGHVKGAEKNYLDTYTKSKEQLNALIQETAKRVSSAEDSLTSRIQATALLSYFSPGKTESTLKELISPNNPSEIQLAAIQSLGNLNSTEAGEILTETTAWKAYTPKTKGAVIATLVSRPILRDQLLKSIEESKINPAEISSSTRLSLMKVSDAKVRKRAEILFKELESGGRMKVYEDHKRVLDIKGNAENGKGVFTANCVTCHTYAGEGGNVGPDLSGISNQPALAVLLHTIVPNYEVYPGFQAITVTTHEGKQVTGRIAAESSNSLSLKTAYGTEENILRTQIKSIENPGMSLMPNGLEQNMSDQELADLLAYLKGE</sequence>
<dbReference type="SUPFAM" id="SSF50952">
    <property type="entry name" value="Soluble quinoprotein glucose dehydrogenase"/>
    <property type="match status" value="1"/>
</dbReference>
<dbReference type="Pfam" id="PF00034">
    <property type="entry name" value="Cytochrom_C"/>
    <property type="match status" value="1"/>
</dbReference>
<keyword evidence="3 4" id="KW-0408">Iron</keyword>
<dbReference type="Pfam" id="PF23500">
    <property type="entry name" value="DUF7133"/>
    <property type="match status" value="1"/>
</dbReference>
<dbReference type="Gene3D" id="2.120.10.30">
    <property type="entry name" value="TolB, C-terminal domain"/>
    <property type="match status" value="1"/>
</dbReference>
<dbReference type="InterPro" id="IPR011989">
    <property type="entry name" value="ARM-like"/>
</dbReference>
<dbReference type="NCBIfam" id="TIGR02604">
    <property type="entry name" value="Piru_Ver_Nterm"/>
    <property type="match status" value="1"/>
</dbReference>
<gene>
    <name evidence="7" type="ORF">CA2015_3418</name>
</gene>
<organism evidence="7 8">
    <name type="scientific">Cyclobacterium amurskyense</name>
    <dbReference type="NCBI Taxonomy" id="320787"/>
    <lineage>
        <taxon>Bacteria</taxon>
        <taxon>Pseudomonadati</taxon>
        <taxon>Bacteroidota</taxon>
        <taxon>Cytophagia</taxon>
        <taxon>Cytophagales</taxon>
        <taxon>Cyclobacteriaceae</taxon>
        <taxon>Cyclobacterium</taxon>
    </lineage>
</organism>
<dbReference type="InterPro" id="IPR011042">
    <property type="entry name" value="6-blade_b-propeller_TolB-like"/>
</dbReference>
<protein>
    <submittedName>
        <fullName evidence="7">Membrane-bound dehydrogenase domain protein</fullName>
    </submittedName>
</protein>
<dbReference type="SUPFAM" id="SSF48371">
    <property type="entry name" value="ARM repeat"/>
    <property type="match status" value="1"/>
</dbReference>
<dbReference type="GO" id="GO:0020037">
    <property type="term" value="F:heme binding"/>
    <property type="evidence" value="ECO:0007669"/>
    <property type="project" value="InterPro"/>
</dbReference>
<evidence type="ECO:0000259" key="6">
    <source>
        <dbReference type="PROSITE" id="PS51007"/>
    </source>
</evidence>
<dbReference type="Gene3D" id="1.25.10.10">
    <property type="entry name" value="Leucine-rich Repeat Variant"/>
    <property type="match status" value="1"/>
</dbReference>
<dbReference type="InterPro" id="IPR011041">
    <property type="entry name" value="Quinoprot_gluc/sorb_DH_b-prop"/>
</dbReference>